<dbReference type="EMBL" id="JAIWYP010000002">
    <property type="protein sequence ID" value="KAH3873305.1"/>
    <property type="molecule type" value="Genomic_DNA"/>
</dbReference>
<reference evidence="1" key="1">
    <citation type="journal article" date="2019" name="bioRxiv">
        <title>The Genome of the Zebra Mussel, Dreissena polymorpha: A Resource for Invasive Species Research.</title>
        <authorList>
            <person name="McCartney M.A."/>
            <person name="Auch B."/>
            <person name="Kono T."/>
            <person name="Mallez S."/>
            <person name="Zhang Y."/>
            <person name="Obille A."/>
            <person name="Becker A."/>
            <person name="Abrahante J.E."/>
            <person name="Garbe J."/>
            <person name="Badalamenti J.P."/>
            <person name="Herman A."/>
            <person name="Mangelson H."/>
            <person name="Liachko I."/>
            <person name="Sullivan S."/>
            <person name="Sone E.D."/>
            <person name="Koren S."/>
            <person name="Silverstein K.A.T."/>
            <person name="Beckman K.B."/>
            <person name="Gohl D.M."/>
        </authorList>
    </citation>
    <scope>NUCLEOTIDE SEQUENCE</scope>
    <source>
        <strain evidence="1">Duluth1</strain>
        <tissue evidence="1">Whole animal</tissue>
    </source>
</reference>
<comment type="caution">
    <text evidence="1">The sequence shown here is derived from an EMBL/GenBank/DDBJ whole genome shotgun (WGS) entry which is preliminary data.</text>
</comment>
<name>A0A9D4M9L6_DREPO</name>
<dbReference type="SUPFAM" id="SSF49313">
    <property type="entry name" value="Cadherin-like"/>
    <property type="match status" value="1"/>
</dbReference>
<dbReference type="Proteomes" id="UP000828390">
    <property type="component" value="Unassembled WGS sequence"/>
</dbReference>
<proteinExistence type="predicted"/>
<gene>
    <name evidence="1" type="ORF">DPMN_036537</name>
</gene>
<reference evidence="1" key="2">
    <citation type="submission" date="2020-11" db="EMBL/GenBank/DDBJ databases">
        <authorList>
            <person name="McCartney M.A."/>
            <person name="Auch B."/>
            <person name="Kono T."/>
            <person name="Mallez S."/>
            <person name="Becker A."/>
            <person name="Gohl D.M."/>
            <person name="Silverstein K.A.T."/>
            <person name="Koren S."/>
            <person name="Bechman K.B."/>
            <person name="Herman A."/>
            <person name="Abrahante J.E."/>
            <person name="Garbe J."/>
        </authorList>
    </citation>
    <scope>NUCLEOTIDE SEQUENCE</scope>
    <source>
        <strain evidence="1">Duluth1</strain>
        <tissue evidence="1">Whole animal</tissue>
    </source>
</reference>
<dbReference type="GO" id="GO:0005509">
    <property type="term" value="F:calcium ion binding"/>
    <property type="evidence" value="ECO:0007669"/>
    <property type="project" value="InterPro"/>
</dbReference>
<keyword evidence="2" id="KW-1185">Reference proteome</keyword>
<evidence type="ECO:0000313" key="1">
    <source>
        <dbReference type="EMBL" id="KAH3873305.1"/>
    </source>
</evidence>
<evidence type="ECO:0000313" key="2">
    <source>
        <dbReference type="Proteomes" id="UP000828390"/>
    </source>
</evidence>
<dbReference type="InterPro" id="IPR015919">
    <property type="entry name" value="Cadherin-like_sf"/>
</dbReference>
<protein>
    <submittedName>
        <fullName evidence="1">Uncharacterized protein</fullName>
    </submittedName>
</protein>
<dbReference type="GO" id="GO:0016020">
    <property type="term" value="C:membrane"/>
    <property type="evidence" value="ECO:0007669"/>
    <property type="project" value="InterPro"/>
</dbReference>
<organism evidence="1 2">
    <name type="scientific">Dreissena polymorpha</name>
    <name type="common">Zebra mussel</name>
    <name type="synonym">Mytilus polymorpha</name>
    <dbReference type="NCBI Taxonomy" id="45954"/>
    <lineage>
        <taxon>Eukaryota</taxon>
        <taxon>Metazoa</taxon>
        <taxon>Spiralia</taxon>
        <taxon>Lophotrochozoa</taxon>
        <taxon>Mollusca</taxon>
        <taxon>Bivalvia</taxon>
        <taxon>Autobranchia</taxon>
        <taxon>Heteroconchia</taxon>
        <taxon>Euheterodonta</taxon>
        <taxon>Imparidentia</taxon>
        <taxon>Neoheterodontei</taxon>
        <taxon>Myida</taxon>
        <taxon>Dreissenoidea</taxon>
        <taxon>Dreissenidae</taxon>
        <taxon>Dreissena</taxon>
    </lineage>
</organism>
<sequence length="61" mass="6697">MTVYATDYGTPRLPSNTFATVTIDVIRNDNCPVFRNTPYGASISQSIASGTSVFRVNSYRC</sequence>
<accession>A0A9D4M9L6</accession>
<dbReference type="AlphaFoldDB" id="A0A9D4M9L6"/>